<dbReference type="CDD" id="cd06261">
    <property type="entry name" value="TM_PBP2"/>
    <property type="match status" value="1"/>
</dbReference>
<keyword evidence="2 7" id="KW-0813">Transport</keyword>
<evidence type="ECO:0000256" key="5">
    <source>
        <dbReference type="ARBA" id="ARBA00022989"/>
    </source>
</evidence>
<feature type="region of interest" description="Disordered" evidence="8">
    <location>
        <begin position="1"/>
        <end position="23"/>
    </location>
</feature>
<feature type="compositionally biased region" description="Basic residues" evidence="8">
    <location>
        <begin position="12"/>
        <end position="23"/>
    </location>
</feature>
<keyword evidence="3" id="KW-1003">Cell membrane</keyword>
<evidence type="ECO:0000256" key="6">
    <source>
        <dbReference type="ARBA" id="ARBA00023136"/>
    </source>
</evidence>
<dbReference type="GO" id="GO:0005886">
    <property type="term" value="C:plasma membrane"/>
    <property type="evidence" value="ECO:0007669"/>
    <property type="project" value="UniProtKB-SubCell"/>
</dbReference>
<dbReference type="AlphaFoldDB" id="A0A917B3F6"/>
<evidence type="ECO:0000259" key="9">
    <source>
        <dbReference type="PROSITE" id="PS50928"/>
    </source>
</evidence>
<comment type="similarity">
    <text evidence="7">Belongs to the binding-protein-dependent transport system permease family.</text>
</comment>
<sequence>MTSVRNPAVRTTRVRTSRSRNSRSNRFNPLAHVLVWFYALLLLIPLYFMIISAFKDNADIFNSPFAFPTSLSFDNFTNAWTRASMGPGLINSALVTVIAEIITLVLAIPAAYAIARAGGRIGGIVEKFFAAGLLIPGFAALVPTVILSIALQLFHTREFLYLFLPATVLPLSVILLTQFMRSVPAELEESAMMDGANRLRVLISIYIPITIPGIATIAILNFLTFWNEYLYALILAGPDPDVRTVQVALPGLVSQTYTQYGVLLAGALITMVPVYIVYIILNRRLEDALLQGAVKS</sequence>
<dbReference type="Pfam" id="PF00528">
    <property type="entry name" value="BPD_transp_1"/>
    <property type="match status" value="1"/>
</dbReference>
<dbReference type="PROSITE" id="PS50928">
    <property type="entry name" value="ABC_TM1"/>
    <property type="match status" value="1"/>
</dbReference>
<dbReference type="Proteomes" id="UP000598775">
    <property type="component" value="Unassembled WGS sequence"/>
</dbReference>
<evidence type="ECO:0000256" key="2">
    <source>
        <dbReference type="ARBA" id="ARBA00022448"/>
    </source>
</evidence>
<evidence type="ECO:0000313" key="10">
    <source>
        <dbReference type="EMBL" id="GGF20813.1"/>
    </source>
</evidence>
<comment type="subcellular location">
    <subcellularLocation>
        <location evidence="1 7">Cell membrane</location>
        <topology evidence="1 7">Multi-pass membrane protein</topology>
    </subcellularLocation>
</comment>
<feature type="transmembrane region" description="Helical" evidence="7">
    <location>
        <begin position="127"/>
        <end position="153"/>
    </location>
</feature>
<evidence type="ECO:0000256" key="7">
    <source>
        <dbReference type="RuleBase" id="RU363032"/>
    </source>
</evidence>
<dbReference type="GO" id="GO:0055085">
    <property type="term" value="P:transmembrane transport"/>
    <property type="evidence" value="ECO:0007669"/>
    <property type="project" value="InterPro"/>
</dbReference>
<dbReference type="EMBL" id="BMGP01000002">
    <property type="protein sequence ID" value="GGF20813.1"/>
    <property type="molecule type" value="Genomic_DNA"/>
</dbReference>
<organism evidence="10 11">
    <name type="scientific">Subtercola lobariae</name>
    <dbReference type="NCBI Taxonomy" id="1588641"/>
    <lineage>
        <taxon>Bacteria</taxon>
        <taxon>Bacillati</taxon>
        <taxon>Actinomycetota</taxon>
        <taxon>Actinomycetes</taxon>
        <taxon>Micrococcales</taxon>
        <taxon>Microbacteriaceae</taxon>
        <taxon>Subtercola</taxon>
    </lineage>
</organism>
<evidence type="ECO:0000256" key="3">
    <source>
        <dbReference type="ARBA" id="ARBA00022475"/>
    </source>
</evidence>
<dbReference type="PANTHER" id="PTHR43744:SF12">
    <property type="entry name" value="ABC TRANSPORTER PERMEASE PROTEIN MG189-RELATED"/>
    <property type="match status" value="1"/>
</dbReference>
<dbReference type="PANTHER" id="PTHR43744">
    <property type="entry name" value="ABC TRANSPORTER PERMEASE PROTEIN MG189-RELATED-RELATED"/>
    <property type="match status" value="1"/>
</dbReference>
<keyword evidence="6 7" id="KW-0472">Membrane</keyword>
<keyword evidence="4 7" id="KW-0812">Transmembrane</keyword>
<feature type="transmembrane region" description="Helical" evidence="7">
    <location>
        <begin position="260"/>
        <end position="281"/>
    </location>
</feature>
<accession>A0A917B3F6</accession>
<keyword evidence="5 7" id="KW-1133">Transmembrane helix</keyword>
<dbReference type="Gene3D" id="1.10.3720.10">
    <property type="entry name" value="MetI-like"/>
    <property type="match status" value="1"/>
</dbReference>
<feature type="transmembrane region" description="Helical" evidence="7">
    <location>
        <begin position="89"/>
        <end position="115"/>
    </location>
</feature>
<dbReference type="SUPFAM" id="SSF161098">
    <property type="entry name" value="MetI-like"/>
    <property type="match status" value="1"/>
</dbReference>
<feature type="domain" description="ABC transmembrane type-1" evidence="9">
    <location>
        <begin position="89"/>
        <end position="281"/>
    </location>
</feature>
<dbReference type="InterPro" id="IPR000515">
    <property type="entry name" value="MetI-like"/>
</dbReference>
<comment type="caution">
    <text evidence="10">The sequence shown here is derived from an EMBL/GenBank/DDBJ whole genome shotgun (WGS) entry which is preliminary data.</text>
</comment>
<protein>
    <submittedName>
        <fullName evidence="10">Transporter</fullName>
    </submittedName>
</protein>
<keyword evidence="11" id="KW-1185">Reference proteome</keyword>
<evidence type="ECO:0000313" key="11">
    <source>
        <dbReference type="Proteomes" id="UP000598775"/>
    </source>
</evidence>
<dbReference type="InterPro" id="IPR035906">
    <property type="entry name" value="MetI-like_sf"/>
</dbReference>
<name>A0A917B3F6_9MICO</name>
<dbReference type="RefSeq" id="WP_188675508.1">
    <property type="nucleotide sequence ID" value="NZ_BMGP01000002.1"/>
</dbReference>
<gene>
    <name evidence="10" type="ORF">GCM10011399_13070</name>
</gene>
<evidence type="ECO:0000256" key="4">
    <source>
        <dbReference type="ARBA" id="ARBA00022692"/>
    </source>
</evidence>
<evidence type="ECO:0000256" key="8">
    <source>
        <dbReference type="SAM" id="MobiDB-lite"/>
    </source>
</evidence>
<feature type="transmembrane region" description="Helical" evidence="7">
    <location>
        <begin position="201"/>
        <end position="223"/>
    </location>
</feature>
<feature type="transmembrane region" description="Helical" evidence="7">
    <location>
        <begin position="30"/>
        <end position="54"/>
    </location>
</feature>
<proteinExistence type="inferred from homology"/>
<reference evidence="10 11" key="1">
    <citation type="journal article" date="2014" name="Int. J. Syst. Evol. Microbiol.">
        <title>Complete genome sequence of Corynebacterium casei LMG S-19264T (=DSM 44701T), isolated from a smear-ripened cheese.</title>
        <authorList>
            <consortium name="US DOE Joint Genome Institute (JGI-PGF)"/>
            <person name="Walter F."/>
            <person name="Albersmeier A."/>
            <person name="Kalinowski J."/>
            <person name="Ruckert C."/>
        </authorList>
    </citation>
    <scope>NUCLEOTIDE SEQUENCE [LARGE SCALE GENOMIC DNA]</scope>
    <source>
        <strain evidence="10 11">CGMCC 1.12976</strain>
    </source>
</reference>
<evidence type="ECO:0000256" key="1">
    <source>
        <dbReference type="ARBA" id="ARBA00004651"/>
    </source>
</evidence>
<feature type="transmembrane region" description="Helical" evidence="7">
    <location>
        <begin position="159"/>
        <end position="180"/>
    </location>
</feature>